<organism evidence="2 3">
    <name type="scientific">Podarcis lilfordi</name>
    <name type="common">Lilford's wall lizard</name>
    <dbReference type="NCBI Taxonomy" id="74358"/>
    <lineage>
        <taxon>Eukaryota</taxon>
        <taxon>Metazoa</taxon>
        <taxon>Chordata</taxon>
        <taxon>Craniata</taxon>
        <taxon>Vertebrata</taxon>
        <taxon>Euteleostomi</taxon>
        <taxon>Lepidosauria</taxon>
        <taxon>Squamata</taxon>
        <taxon>Bifurcata</taxon>
        <taxon>Unidentata</taxon>
        <taxon>Episquamata</taxon>
        <taxon>Laterata</taxon>
        <taxon>Lacertibaenia</taxon>
        <taxon>Lacertidae</taxon>
        <taxon>Podarcis</taxon>
    </lineage>
</organism>
<gene>
    <name evidence="2" type="ORF">PODLI_1B023333</name>
</gene>
<keyword evidence="3" id="KW-1185">Reference proteome</keyword>
<feature type="chain" id="PRO_5041359697" evidence="1">
    <location>
        <begin position="32"/>
        <end position="397"/>
    </location>
</feature>
<proteinExistence type="predicted"/>
<name>A0AA35P870_9SAUR</name>
<dbReference type="AlphaFoldDB" id="A0AA35P870"/>
<protein>
    <submittedName>
        <fullName evidence="2">Uncharacterized protein</fullName>
    </submittedName>
</protein>
<keyword evidence="1" id="KW-0732">Signal</keyword>
<sequence>MEMAGKGLCHKERVCLGLWKLRLALLSPLLTAPFPFLQLPIRCPDVPPYGVDVVVCLVVQIKCSLLLTVRVAFCATIRLAVVPLGLSFGSCSSEYVEVKVDPLINLQLPVVAKILAPVLDPVVCGQAPKMIIELNIVLGLQLQPTPFFTGCQYICTRPYPPQLTSGYLDFPFVPQMSCGGAVVPWPNYPIYYPPATLVPDGHICYFLNEADTGHIFSTLRARGLFNLELTVSTVTTTLIMSHIPEIDCPADLSSLLKFSCTSITIQFTANAVILDAVLLINIGYFQSEFVRLLQLTARVRIILHPAIDCQRGLLVLSVVVISDLQITAACSGSSCTVDGSVIEELFPIRTHCQDLFNESLKGGIPWPFPINCACSSCRDVIVVPKFAMWCCNLNYLP</sequence>
<dbReference type="EMBL" id="OX395131">
    <property type="protein sequence ID" value="CAI5778584.1"/>
    <property type="molecule type" value="Genomic_DNA"/>
</dbReference>
<accession>A0AA35P870</accession>
<dbReference type="Proteomes" id="UP001178461">
    <property type="component" value="Chromosome 6"/>
</dbReference>
<evidence type="ECO:0000313" key="2">
    <source>
        <dbReference type="EMBL" id="CAI5778584.1"/>
    </source>
</evidence>
<evidence type="ECO:0000256" key="1">
    <source>
        <dbReference type="SAM" id="SignalP"/>
    </source>
</evidence>
<feature type="signal peptide" evidence="1">
    <location>
        <begin position="1"/>
        <end position="31"/>
    </location>
</feature>
<evidence type="ECO:0000313" key="3">
    <source>
        <dbReference type="Proteomes" id="UP001178461"/>
    </source>
</evidence>
<reference evidence="2" key="1">
    <citation type="submission" date="2022-12" db="EMBL/GenBank/DDBJ databases">
        <authorList>
            <person name="Alioto T."/>
            <person name="Alioto T."/>
            <person name="Gomez Garrido J."/>
        </authorList>
    </citation>
    <scope>NUCLEOTIDE SEQUENCE</scope>
</reference>